<dbReference type="SUPFAM" id="SSF160904">
    <property type="entry name" value="Jann2411-like"/>
    <property type="match status" value="1"/>
</dbReference>
<proteinExistence type="predicted"/>
<evidence type="ECO:0000259" key="1">
    <source>
        <dbReference type="Pfam" id="PF11706"/>
    </source>
</evidence>
<dbReference type="Pfam" id="PF11706">
    <property type="entry name" value="zf-CGNR"/>
    <property type="match status" value="1"/>
</dbReference>
<dbReference type="InterPro" id="IPR010852">
    <property type="entry name" value="ABATE"/>
</dbReference>
<keyword evidence="3" id="KW-1185">Reference proteome</keyword>
<protein>
    <recommendedName>
        <fullName evidence="1">Zinc finger CGNR domain-containing protein</fullName>
    </recommendedName>
</protein>
<evidence type="ECO:0000313" key="3">
    <source>
        <dbReference type="Proteomes" id="UP000287171"/>
    </source>
</evidence>
<dbReference type="Pfam" id="PF07336">
    <property type="entry name" value="ABATE"/>
    <property type="match status" value="1"/>
</dbReference>
<dbReference type="Proteomes" id="UP000287171">
    <property type="component" value="Unassembled WGS sequence"/>
</dbReference>
<organism evidence="2 3">
    <name type="scientific">Dictyobacter alpinus</name>
    <dbReference type="NCBI Taxonomy" id="2014873"/>
    <lineage>
        <taxon>Bacteria</taxon>
        <taxon>Bacillati</taxon>
        <taxon>Chloroflexota</taxon>
        <taxon>Ktedonobacteria</taxon>
        <taxon>Ktedonobacterales</taxon>
        <taxon>Dictyobacteraceae</taxon>
        <taxon>Dictyobacter</taxon>
    </lineage>
</organism>
<dbReference type="InterPro" id="IPR023286">
    <property type="entry name" value="ABATE_dom_sf"/>
</dbReference>
<sequence>MNEREQLQVAITHMPALVSGKLCLDFANTVEPRGGLSDPPPQAELRDYISDYPKFLAWTMKAQILTEDEAVILLKKASQQPPQSKQVLHKITAARELIYAIFWKLAHNSAPELTEMADLQNSYLEALTHAQLQKSAEHFNWQWTQEKDNLAFPLWSIIHSAIQLLTESEQQRLKTCPGVPGDTIACAWLFYDESKNKNRQWCSMEDCGNATKARRLTQRRRAQRKKTASGTP</sequence>
<accession>A0A402BK20</accession>
<dbReference type="EMBL" id="BIFT01000002">
    <property type="protein sequence ID" value="GCE31701.1"/>
    <property type="molecule type" value="Genomic_DNA"/>
</dbReference>
<feature type="domain" description="Zinc finger CGNR" evidence="1">
    <location>
        <begin position="172"/>
        <end position="220"/>
    </location>
</feature>
<dbReference type="RefSeq" id="WP_161982677.1">
    <property type="nucleotide sequence ID" value="NZ_BIFT01000002.1"/>
</dbReference>
<reference evidence="3" key="1">
    <citation type="submission" date="2018-12" db="EMBL/GenBank/DDBJ databases">
        <title>Tengunoibacter tsumagoiensis gen. nov., sp. nov., Dictyobacter kobayashii sp. nov., D. alpinus sp. nov., and D. joshuensis sp. nov. and description of Dictyobacteraceae fam. nov. within the order Ktedonobacterales isolated from Tengu-no-mugimeshi.</title>
        <authorList>
            <person name="Wang C.M."/>
            <person name="Zheng Y."/>
            <person name="Sakai Y."/>
            <person name="Toyoda A."/>
            <person name="Minakuchi Y."/>
            <person name="Abe K."/>
            <person name="Yokota A."/>
            <person name="Yabe S."/>
        </authorList>
    </citation>
    <scope>NUCLEOTIDE SEQUENCE [LARGE SCALE GENOMIC DNA]</scope>
    <source>
        <strain evidence="3">Uno16</strain>
    </source>
</reference>
<dbReference type="PANTHER" id="PTHR35525">
    <property type="entry name" value="BLL6575 PROTEIN"/>
    <property type="match status" value="1"/>
</dbReference>
<comment type="caution">
    <text evidence="2">The sequence shown here is derived from an EMBL/GenBank/DDBJ whole genome shotgun (WGS) entry which is preliminary data.</text>
</comment>
<dbReference type="InterPro" id="IPR021005">
    <property type="entry name" value="Znf_CGNR"/>
</dbReference>
<evidence type="ECO:0000313" key="2">
    <source>
        <dbReference type="EMBL" id="GCE31701.1"/>
    </source>
</evidence>
<name>A0A402BK20_9CHLR</name>
<gene>
    <name evidence="2" type="ORF">KDA_71850</name>
</gene>
<dbReference type="Gene3D" id="1.10.3300.10">
    <property type="entry name" value="Jann2411-like domain"/>
    <property type="match status" value="1"/>
</dbReference>
<dbReference type="AlphaFoldDB" id="A0A402BK20"/>
<dbReference type="PANTHER" id="PTHR35525:SF3">
    <property type="entry name" value="BLL6575 PROTEIN"/>
    <property type="match status" value="1"/>
</dbReference>